<dbReference type="PIRSF" id="PIRSF007580">
    <property type="entry name" value="UCP07580"/>
    <property type="match status" value="1"/>
</dbReference>
<dbReference type="PANTHER" id="PTHR39456">
    <property type="entry name" value="METAL-DEPENDENT HYDROLASE"/>
    <property type="match status" value="1"/>
</dbReference>
<dbReference type="EMBL" id="CP067977">
    <property type="protein sequence ID" value="QQQ18180.1"/>
    <property type="molecule type" value="Genomic_DNA"/>
</dbReference>
<sequence>MPVQTSPADLTITARPLHMDRDAQTPRWWLNGDPYGTAVMNALSLTFPDGERFFIQAVRRFEGDCPPALRAQVRAFVQQEGAHTREHIAFNALTERSGYDVTEAMAFVEARIGLARSRPAIAQLAATVALEHFTAAFAHALLSRPELLKDAPPELARLWRWHSIEEIEHKAVAYDVFMHAISGLSPLKRWAFRRRAMILSTLLFTKTVRVTARMLLKQDGITGLRARWGLFRWLWLKPGLYRMILGDYLTFYRPGFHPWQTDDRALIAEAEAGLAMAA</sequence>
<organism evidence="1 2">
    <name type="scientific">Brevundimonas vitisensis</name>
    <dbReference type="NCBI Taxonomy" id="2800818"/>
    <lineage>
        <taxon>Bacteria</taxon>
        <taxon>Pseudomonadati</taxon>
        <taxon>Pseudomonadota</taxon>
        <taxon>Alphaproteobacteria</taxon>
        <taxon>Caulobacterales</taxon>
        <taxon>Caulobacteraceae</taxon>
        <taxon>Brevundimonas</taxon>
    </lineage>
</organism>
<gene>
    <name evidence="1" type="ORF">JIP62_12835</name>
</gene>
<keyword evidence="1" id="KW-0378">Hydrolase</keyword>
<keyword evidence="2" id="KW-1185">Reference proteome</keyword>
<protein>
    <submittedName>
        <fullName evidence="1">Metal-dependent hydrolase</fullName>
    </submittedName>
</protein>
<dbReference type="Proteomes" id="UP000595448">
    <property type="component" value="Chromosome"/>
</dbReference>
<dbReference type="InterPro" id="IPR016516">
    <property type="entry name" value="UCP07580"/>
</dbReference>
<dbReference type="GO" id="GO:0016787">
    <property type="term" value="F:hydrolase activity"/>
    <property type="evidence" value="ECO:0007669"/>
    <property type="project" value="UniProtKB-KW"/>
</dbReference>
<evidence type="ECO:0000313" key="1">
    <source>
        <dbReference type="EMBL" id="QQQ18180.1"/>
    </source>
</evidence>
<proteinExistence type="predicted"/>
<dbReference type="RefSeq" id="WP_201102552.1">
    <property type="nucleotide sequence ID" value="NZ_CP067977.1"/>
</dbReference>
<evidence type="ECO:0000313" key="2">
    <source>
        <dbReference type="Proteomes" id="UP000595448"/>
    </source>
</evidence>
<dbReference type="PANTHER" id="PTHR39456:SF1">
    <property type="entry name" value="METAL-DEPENDENT HYDROLASE"/>
    <property type="match status" value="1"/>
</dbReference>
<dbReference type="Pfam" id="PF10118">
    <property type="entry name" value="Metal_hydrol"/>
    <property type="match status" value="1"/>
</dbReference>
<name>A0ABX7BRP1_9CAUL</name>
<accession>A0ABX7BRP1</accession>
<reference evidence="1 2" key="1">
    <citation type="submission" date="2021-01" db="EMBL/GenBank/DDBJ databases">
        <title>Brevundimonas vitis sp. nov., an bacterium isolated from grape (Vitis vinifera).</title>
        <authorList>
            <person name="Jiang L."/>
            <person name="Lee J."/>
        </authorList>
    </citation>
    <scope>NUCLEOTIDE SEQUENCE [LARGE SCALE GENOMIC DNA]</scope>
    <source>
        <strain evidence="1 2">GRTSA-9</strain>
    </source>
</reference>